<dbReference type="GO" id="GO:0016020">
    <property type="term" value="C:membrane"/>
    <property type="evidence" value="ECO:0007669"/>
    <property type="project" value="TreeGrafter"/>
</dbReference>
<keyword evidence="3 6" id="KW-0378">Hydrolase</keyword>
<reference evidence="10 11" key="1">
    <citation type="submission" date="2019-02" db="EMBL/GenBank/DDBJ databases">
        <title>Bacterial novel species Emticicia sp. 17J42-9 isolated from soil.</title>
        <authorList>
            <person name="Jung H.-Y."/>
        </authorList>
    </citation>
    <scope>NUCLEOTIDE SEQUENCE [LARGE SCALE GENOMIC DNA]</scope>
    <source>
        <strain evidence="10 11">17J42-9</strain>
    </source>
</reference>
<dbReference type="OrthoDB" id="9810445at2"/>
<evidence type="ECO:0000256" key="7">
    <source>
        <dbReference type="SAM" id="Phobius"/>
    </source>
</evidence>
<dbReference type="RefSeq" id="WP_130023741.1">
    <property type="nucleotide sequence ID" value="NZ_SEWF01000056.1"/>
</dbReference>
<evidence type="ECO:0000256" key="5">
    <source>
        <dbReference type="ARBA" id="ARBA00023049"/>
    </source>
</evidence>
<evidence type="ECO:0000313" key="11">
    <source>
        <dbReference type="Proteomes" id="UP000293162"/>
    </source>
</evidence>
<comment type="similarity">
    <text evidence="6">Belongs to the peptidase M48 family.</text>
</comment>
<evidence type="ECO:0000256" key="1">
    <source>
        <dbReference type="ARBA" id="ARBA00022670"/>
    </source>
</evidence>
<evidence type="ECO:0000256" key="6">
    <source>
        <dbReference type="RuleBase" id="RU003983"/>
    </source>
</evidence>
<comment type="caution">
    <text evidence="10">The sequence shown here is derived from an EMBL/GenBank/DDBJ whole genome shotgun (WGS) entry which is preliminary data.</text>
</comment>
<evidence type="ECO:0000256" key="4">
    <source>
        <dbReference type="ARBA" id="ARBA00022833"/>
    </source>
</evidence>
<evidence type="ECO:0000313" key="10">
    <source>
        <dbReference type="EMBL" id="RYU93101.1"/>
    </source>
</evidence>
<dbReference type="GO" id="GO:0046872">
    <property type="term" value="F:metal ion binding"/>
    <property type="evidence" value="ECO:0007669"/>
    <property type="project" value="UniProtKB-KW"/>
</dbReference>
<protein>
    <submittedName>
        <fullName evidence="10">M48 family metallopeptidase</fullName>
    </submittedName>
</protein>
<name>A0A4Q5LTY1_9BACT</name>
<dbReference type="CDD" id="cd07332">
    <property type="entry name" value="M48C_Oma1_like"/>
    <property type="match status" value="1"/>
</dbReference>
<keyword evidence="7" id="KW-0472">Membrane</keyword>
<evidence type="ECO:0000256" key="3">
    <source>
        <dbReference type="ARBA" id="ARBA00022801"/>
    </source>
</evidence>
<feature type="transmembrane region" description="Helical" evidence="7">
    <location>
        <begin position="102"/>
        <end position="126"/>
    </location>
</feature>
<keyword evidence="4 6" id="KW-0862">Zinc</keyword>
<dbReference type="PANTHER" id="PTHR22726:SF1">
    <property type="entry name" value="METALLOENDOPEPTIDASE OMA1, MITOCHONDRIAL"/>
    <property type="match status" value="1"/>
</dbReference>
<sequence length="362" mass="40327">MQHNGIYYDGQTSQPHQAHIEVFGNSLSIYYDEKKVVWAISEIEYGSFSGKGKTMLQYAVFPHQYLEYTNDSSLAQALSGYLPKHTSGLAGRTKEYNAVLKAALMGIAIFSAIAAVIYFILLPFVASFIASKIPVSTEIALGEKFYESFIGDAEIDKEKTKLLNDFALKIDFETIYPLKFTVVKDNQVNAFALPGGNVVVFSGILDKIKSSEELAALLAHEVTHVKERHSLKGLARSLTGSLLISVIFGDMGSLGSVLASQADDIYQLGFSREMEKEADLEGLQLMYHNQLDPQGMIHLMERLHEEEQKQGSSKMLAYLNSHPMTDDRITYIRENSAGKTGTAHKELDSVWEKIENTVDNKY</sequence>
<keyword evidence="11" id="KW-1185">Reference proteome</keyword>
<keyword evidence="7" id="KW-0812">Transmembrane</keyword>
<dbReference type="GO" id="GO:0004222">
    <property type="term" value="F:metalloendopeptidase activity"/>
    <property type="evidence" value="ECO:0007669"/>
    <property type="project" value="InterPro"/>
</dbReference>
<proteinExistence type="inferred from homology"/>
<dbReference type="AlphaFoldDB" id="A0A4Q5LTY1"/>
<feature type="domain" description="DUF7092" evidence="9">
    <location>
        <begin position="4"/>
        <end position="79"/>
    </location>
</feature>
<organism evidence="10 11">
    <name type="scientific">Emticicia agri</name>
    <dbReference type="NCBI Taxonomy" id="2492393"/>
    <lineage>
        <taxon>Bacteria</taxon>
        <taxon>Pseudomonadati</taxon>
        <taxon>Bacteroidota</taxon>
        <taxon>Cytophagia</taxon>
        <taxon>Cytophagales</taxon>
        <taxon>Leadbetterellaceae</taxon>
        <taxon>Emticicia</taxon>
    </lineage>
</organism>
<keyword evidence="1 6" id="KW-0645">Protease</keyword>
<evidence type="ECO:0000256" key="2">
    <source>
        <dbReference type="ARBA" id="ARBA00022723"/>
    </source>
</evidence>
<dbReference type="EMBL" id="SEWF01000056">
    <property type="protein sequence ID" value="RYU93101.1"/>
    <property type="molecule type" value="Genomic_DNA"/>
</dbReference>
<dbReference type="InterPro" id="IPR001915">
    <property type="entry name" value="Peptidase_M48"/>
</dbReference>
<dbReference type="PANTHER" id="PTHR22726">
    <property type="entry name" value="METALLOENDOPEPTIDASE OMA1"/>
    <property type="match status" value="1"/>
</dbReference>
<keyword evidence="2" id="KW-0479">Metal-binding</keyword>
<dbReference type="GO" id="GO:0051603">
    <property type="term" value="P:proteolysis involved in protein catabolic process"/>
    <property type="evidence" value="ECO:0007669"/>
    <property type="project" value="TreeGrafter"/>
</dbReference>
<dbReference type="InterPro" id="IPR051156">
    <property type="entry name" value="Mito/Outer_Membr_Metalloprot"/>
</dbReference>
<comment type="cofactor">
    <cofactor evidence="6">
        <name>Zn(2+)</name>
        <dbReference type="ChEBI" id="CHEBI:29105"/>
    </cofactor>
    <text evidence="6">Binds 1 zinc ion per subunit.</text>
</comment>
<accession>A0A4Q5LTY1</accession>
<feature type="domain" description="Peptidase M48" evidence="8">
    <location>
        <begin position="178"/>
        <end position="334"/>
    </location>
</feature>
<evidence type="ECO:0000259" key="8">
    <source>
        <dbReference type="Pfam" id="PF01435"/>
    </source>
</evidence>
<dbReference type="Pfam" id="PF23368">
    <property type="entry name" value="DUF7092"/>
    <property type="match status" value="1"/>
</dbReference>
<keyword evidence="7" id="KW-1133">Transmembrane helix</keyword>
<keyword evidence="5 6" id="KW-0482">Metalloprotease</keyword>
<dbReference type="InterPro" id="IPR055518">
    <property type="entry name" value="DUF7092"/>
</dbReference>
<dbReference type="Gene3D" id="3.30.2010.10">
    <property type="entry name" value="Metalloproteases ('zincins'), catalytic domain"/>
    <property type="match status" value="1"/>
</dbReference>
<dbReference type="Proteomes" id="UP000293162">
    <property type="component" value="Unassembled WGS sequence"/>
</dbReference>
<dbReference type="Pfam" id="PF01435">
    <property type="entry name" value="Peptidase_M48"/>
    <property type="match status" value="1"/>
</dbReference>
<gene>
    <name evidence="10" type="ORF">EWM59_23735</name>
</gene>
<evidence type="ECO:0000259" key="9">
    <source>
        <dbReference type="Pfam" id="PF23368"/>
    </source>
</evidence>